<dbReference type="Proteomes" id="UP000053411">
    <property type="component" value="Unassembled WGS sequence"/>
</dbReference>
<dbReference type="EMBL" id="KN848062">
    <property type="protein sequence ID" value="KIY03643.1"/>
    <property type="molecule type" value="Genomic_DNA"/>
</dbReference>
<dbReference type="GeneID" id="27706080"/>
<feature type="region of interest" description="Disordered" evidence="1">
    <location>
        <begin position="67"/>
        <end position="86"/>
    </location>
</feature>
<dbReference type="AlphaFoldDB" id="A0A0D2KBZ6"/>
<dbReference type="OrthoDB" id="10538610at2759"/>
<proteinExistence type="predicted"/>
<reference evidence="2 3" key="1">
    <citation type="submission" date="2015-01" db="EMBL/GenBank/DDBJ databases">
        <title>The Genome Sequence of Fonsecaea multimorphosa CBS 102226.</title>
        <authorList>
            <consortium name="The Broad Institute Genomics Platform"/>
            <person name="Cuomo C."/>
            <person name="de Hoog S."/>
            <person name="Gorbushina A."/>
            <person name="Stielow B."/>
            <person name="Teixiera M."/>
            <person name="Abouelleil A."/>
            <person name="Chapman S.B."/>
            <person name="Priest M."/>
            <person name="Young S.K."/>
            <person name="Wortman J."/>
            <person name="Nusbaum C."/>
            <person name="Birren B."/>
        </authorList>
    </citation>
    <scope>NUCLEOTIDE SEQUENCE [LARGE SCALE GENOMIC DNA]</scope>
    <source>
        <strain evidence="2 3">CBS 102226</strain>
    </source>
</reference>
<accession>A0A0D2KBZ6</accession>
<keyword evidence="3" id="KW-1185">Reference proteome</keyword>
<organism evidence="2 3">
    <name type="scientific">Fonsecaea multimorphosa CBS 102226</name>
    <dbReference type="NCBI Taxonomy" id="1442371"/>
    <lineage>
        <taxon>Eukaryota</taxon>
        <taxon>Fungi</taxon>
        <taxon>Dikarya</taxon>
        <taxon>Ascomycota</taxon>
        <taxon>Pezizomycotina</taxon>
        <taxon>Eurotiomycetes</taxon>
        <taxon>Chaetothyriomycetidae</taxon>
        <taxon>Chaetothyriales</taxon>
        <taxon>Herpotrichiellaceae</taxon>
        <taxon>Fonsecaea</taxon>
    </lineage>
</organism>
<evidence type="ECO:0000313" key="2">
    <source>
        <dbReference type="EMBL" id="KIY03643.1"/>
    </source>
</evidence>
<protein>
    <submittedName>
        <fullName evidence="2">Uncharacterized protein</fullName>
    </submittedName>
</protein>
<dbReference type="RefSeq" id="XP_016637765.1">
    <property type="nucleotide sequence ID" value="XM_016770855.1"/>
</dbReference>
<sequence>MANMASVDARTVYTHATHVGGAKEPSGPGHKMLRIERQEGRGPTSMRQSSQTLDGSLTLGTLNDELAMSGFGLGGPEEARRGGDLLAGDTGRVGCRLLRRCKSGR</sequence>
<dbReference type="VEuPathDB" id="FungiDB:Z520_00334"/>
<gene>
    <name evidence="2" type="ORF">Z520_00334</name>
</gene>
<evidence type="ECO:0000313" key="3">
    <source>
        <dbReference type="Proteomes" id="UP000053411"/>
    </source>
</evidence>
<name>A0A0D2KBZ6_9EURO</name>
<feature type="compositionally biased region" description="Polar residues" evidence="1">
    <location>
        <begin position="45"/>
        <end position="56"/>
    </location>
</feature>
<evidence type="ECO:0000256" key="1">
    <source>
        <dbReference type="SAM" id="MobiDB-lite"/>
    </source>
</evidence>
<feature type="region of interest" description="Disordered" evidence="1">
    <location>
        <begin position="1"/>
        <end position="56"/>
    </location>
</feature>